<dbReference type="SUPFAM" id="SSF55729">
    <property type="entry name" value="Acyl-CoA N-acyltransferases (Nat)"/>
    <property type="match status" value="1"/>
</dbReference>
<organism evidence="4 5">
    <name type="scientific">Methanoculleus frigidifontis</name>
    <dbReference type="NCBI Taxonomy" id="2584085"/>
    <lineage>
        <taxon>Archaea</taxon>
        <taxon>Methanobacteriati</taxon>
        <taxon>Methanobacteriota</taxon>
        <taxon>Stenosarchaea group</taxon>
        <taxon>Methanomicrobia</taxon>
        <taxon>Methanomicrobiales</taxon>
        <taxon>Methanomicrobiaceae</taxon>
        <taxon>Methanoculleus</taxon>
    </lineage>
</organism>
<keyword evidence="2" id="KW-0012">Acyltransferase</keyword>
<evidence type="ECO:0000256" key="1">
    <source>
        <dbReference type="ARBA" id="ARBA00022679"/>
    </source>
</evidence>
<gene>
    <name evidence="4" type="ORF">FGU65_01060</name>
</gene>
<protein>
    <submittedName>
        <fullName evidence="4">GNAT family N-acetyltransferase</fullName>
    </submittedName>
</protein>
<sequence>MEQQTDIEIRIVTAWDEETIADLYRAGGWWSEEWDPAALAALIRGSFAFAVAIDPATDRAVGMGRIISDGVSDGYIQDLVVLPEYRGRGIGSKVVSTLLNECTAAGLGWIGLIAEPGTDEFYLPLGFGRLEGYVPMRYYGER</sequence>
<accession>A0ABT8M6E0</accession>
<evidence type="ECO:0000259" key="3">
    <source>
        <dbReference type="PROSITE" id="PS51186"/>
    </source>
</evidence>
<dbReference type="InterPro" id="IPR000182">
    <property type="entry name" value="GNAT_dom"/>
</dbReference>
<evidence type="ECO:0000313" key="4">
    <source>
        <dbReference type="EMBL" id="MDN7023502.1"/>
    </source>
</evidence>
<dbReference type="PANTHER" id="PTHR43626">
    <property type="entry name" value="ACYL-COA N-ACYLTRANSFERASE"/>
    <property type="match status" value="1"/>
</dbReference>
<evidence type="ECO:0000256" key="2">
    <source>
        <dbReference type="ARBA" id="ARBA00023315"/>
    </source>
</evidence>
<dbReference type="PANTHER" id="PTHR43626:SF4">
    <property type="entry name" value="GCN5-RELATED N-ACETYLTRANSFERASE 2, CHLOROPLASTIC"/>
    <property type="match status" value="1"/>
</dbReference>
<dbReference type="InterPro" id="IPR016181">
    <property type="entry name" value="Acyl_CoA_acyltransferase"/>
</dbReference>
<feature type="domain" description="N-acetyltransferase" evidence="3">
    <location>
        <begin position="7"/>
        <end position="141"/>
    </location>
</feature>
<reference evidence="4" key="1">
    <citation type="submission" date="2019-05" db="EMBL/GenBank/DDBJ databases">
        <title>Methanoculleus sp. FWC-SCC1, a methanogenic archaeon isolated from deep marine cold seep.</title>
        <authorList>
            <person name="Chen Y.-W."/>
            <person name="Chen S.-C."/>
            <person name="Teng N.-H."/>
            <person name="Lai M.-C."/>
        </authorList>
    </citation>
    <scope>NUCLEOTIDE SEQUENCE</scope>
    <source>
        <strain evidence="4">FWC-SCC1</strain>
    </source>
</reference>
<dbReference type="Pfam" id="PF00583">
    <property type="entry name" value="Acetyltransf_1"/>
    <property type="match status" value="1"/>
</dbReference>
<keyword evidence="5" id="KW-1185">Reference proteome</keyword>
<dbReference type="EMBL" id="VCYH01000001">
    <property type="protein sequence ID" value="MDN7023502.1"/>
    <property type="molecule type" value="Genomic_DNA"/>
</dbReference>
<dbReference type="RefSeq" id="WP_301662544.1">
    <property type="nucleotide sequence ID" value="NZ_VCYH01000001.1"/>
</dbReference>
<dbReference type="CDD" id="cd04301">
    <property type="entry name" value="NAT_SF"/>
    <property type="match status" value="1"/>
</dbReference>
<proteinExistence type="predicted"/>
<dbReference type="Gene3D" id="3.40.630.30">
    <property type="match status" value="1"/>
</dbReference>
<dbReference type="PROSITE" id="PS51186">
    <property type="entry name" value="GNAT"/>
    <property type="match status" value="1"/>
</dbReference>
<dbReference type="Proteomes" id="UP001168338">
    <property type="component" value="Unassembled WGS sequence"/>
</dbReference>
<evidence type="ECO:0000313" key="5">
    <source>
        <dbReference type="Proteomes" id="UP001168338"/>
    </source>
</evidence>
<keyword evidence="1" id="KW-0808">Transferase</keyword>
<name>A0ABT8M6E0_9EURY</name>
<dbReference type="InterPro" id="IPR045039">
    <property type="entry name" value="NSI-like"/>
</dbReference>
<comment type="caution">
    <text evidence="4">The sequence shown here is derived from an EMBL/GenBank/DDBJ whole genome shotgun (WGS) entry which is preliminary data.</text>
</comment>